<evidence type="ECO:0000313" key="6">
    <source>
        <dbReference type="EMBL" id="KAK0402284.1"/>
    </source>
</evidence>
<proteinExistence type="predicted"/>
<dbReference type="GO" id="GO:0004867">
    <property type="term" value="F:serine-type endopeptidase inhibitor activity"/>
    <property type="evidence" value="ECO:0007669"/>
    <property type="project" value="UniProtKB-KW"/>
</dbReference>
<dbReference type="Pfam" id="PF01826">
    <property type="entry name" value="TIL"/>
    <property type="match status" value="2"/>
</dbReference>
<dbReference type="InterPro" id="IPR051368">
    <property type="entry name" value="SerProtInhib-TIL_Domain"/>
</dbReference>
<evidence type="ECO:0000256" key="4">
    <source>
        <dbReference type="SAM" id="SignalP"/>
    </source>
</evidence>
<dbReference type="SUPFAM" id="SSF57567">
    <property type="entry name" value="Serine protease inhibitors"/>
    <property type="match status" value="2"/>
</dbReference>
<dbReference type="CDD" id="cd19941">
    <property type="entry name" value="TIL"/>
    <property type="match status" value="2"/>
</dbReference>
<dbReference type="Gene3D" id="2.10.25.10">
    <property type="entry name" value="Laminin"/>
    <property type="match status" value="2"/>
</dbReference>
<evidence type="ECO:0000256" key="2">
    <source>
        <dbReference type="ARBA" id="ARBA00022900"/>
    </source>
</evidence>
<dbReference type="EMBL" id="JAUCMV010000004">
    <property type="protein sequence ID" value="KAK0402284.1"/>
    <property type="molecule type" value="Genomic_DNA"/>
</dbReference>
<keyword evidence="7" id="KW-1185">Reference proteome</keyword>
<evidence type="ECO:0000259" key="5">
    <source>
        <dbReference type="Pfam" id="PF01826"/>
    </source>
</evidence>
<dbReference type="Proteomes" id="UP001175271">
    <property type="component" value="Unassembled WGS sequence"/>
</dbReference>
<evidence type="ECO:0000256" key="3">
    <source>
        <dbReference type="ARBA" id="ARBA00023157"/>
    </source>
</evidence>
<dbReference type="InterPro" id="IPR036084">
    <property type="entry name" value="Ser_inhib-like_sf"/>
</dbReference>
<reference evidence="6" key="1">
    <citation type="submission" date="2023-06" db="EMBL/GenBank/DDBJ databases">
        <title>Genomic analysis of the entomopathogenic nematode Steinernema hermaphroditum.</title>
        <authorList>
            <person name="Schwarz E.M."/>
            <person name="Heppert J.K."/>
            <person name="Baniya A."/>
            <person name="Schwartz H.T."/>
            <person name="Tan C.-H."/>
            <person name="Antoshechkin I."/>
            <person name="Sternberg P.W."/>
            <person name="Goodrich-Blair H."/>
            <person name="Dillman A.R."/>
        </authorList>
    </citation>
    <scope>NUCLEOTIDE SEQUENCE</scope>
    <source>
        <strain evidence="6">PS9179</strain>
        <tissue evidence="6">Whole animal</tissue>
    </source>
</reference>
<sequence>MNVLCILPILIVVSASVGILAKDCPRYEKYLECGTCEASCDKPIVECPKNCSAPGCYCEQPYVRLNGKCVIPTQCPRTTVKPTDCPANERFLQCGYCQNTCKAPNKACPRICVGPPGCYCVYPFVLHEGACIHQKECPTQASSFN</sequence>
<name>A0AA39HBI9_9BILA</name>
<evidence type="ECO:0000313" key="7">
    <source>
        <dbReference type="Proteomes" id="UP001175271"/>
    </source>
</evidence>
<feature type="chain" id="PRO_5041219160" description="TIL domain-containing protein" evidence="4">
    <location>
        <begin position="22"/>
        <end position="145"/>
    </location>
</feature>
<dbReference type="PANTHER" id="PTHR23259">
    <property type="entry name" value="RIDDLE"/>
    <property type="match status" value="1"/>
</dbReference>
<feature type="signal peptide" evidence="4">
    <location>
        <begin position="1"/>
        <end position="21"/>
    </location>
</feature>
<keyword evidence="1" id="KW-0646">Protease inhibitor</keyword>
<feature type="domain" description="TIL" evidence="5">
    <location>
        <begin position="85"/>
        <end position="137"/>
    </location>
</feature>
<dbReference type="PANTHER" id="PTHR23259:SF70">
    <property type="entry name" value="ACCESSORY GLAND PROTEIN ACP62F-RELATED"/>
    <property type="match status" value="1"/>
</dbReference>
<dbReference type="AlphaFoldDB" id="A0AA39HBI9"/>
<keyword evidence="4" id="KW-0732">Signal</keyword>
<accession>A0AA39HBI9</accession>
<organism evidence="6 7">
    <name type="scientific">Steinernema hermaphroditum</name>
    <dbReference type="NCBI Taxonomy" id="289476"/>
    <lineage>
        <taxon>Eukaryota</taxon>
        <taxon>Metazoa</taxon>
        <taxon>Ecdysozoa</taxon>
        <taxon>Nematoda</taxon>
        <taxon>Chromadorea</taxon>
        <taxon>Rhabditida</taxon>
        <taxon>Tylenchina</taxon>
        <taxon>Panagrolaimomorpha</taxon>
        <taxon>Strongyloidoidea</taxon>
        <taxon>Steinernematidae</taxon>
        <taxon>Steinernema</taxon>
    </lineage>
</organism>
<feature type="domain" description="TIL" evidence="5">
    <location>
        <begin position="24"/>
        <end position="75"/>
    </location>
</feature>
<keyword evidence="2" id="KW-0722">Serine protease inhibitor</keyword>
<keyword evidence="3" id="KW-1015">Disulfide bond</keyword>
<dbReference type="InterPro" id="IPR002919">
    <property type="entry name" value="TIL_dom"/>
</dbReference>
<comment type="caution">
    <text evidence="6">The sequence shown here is derived from an EMBL/GenBank/DDBJ whole genome shotgun (WGS) entry which is preliminary data.</text>
</comment>
<evidence type="ECO:0000256" key="1">
    <source>
        <dbReference type="ARBA" id="ARBA00022690"/>
    </source>
</evidence>
<protein>
    <recommendedName>
        <fullName evidence="5">TIL domain-containing protein</fullName>
    </recommendedName>
</protein>
<gene>
    <name evidence="6" type="ORF">QR680_016248</name>
</gene>